<evidence type="ECO:0000313" key="5">
    <source>
        <dbReference type="Proteomes" id="UP000747399"/>
    </source>
</evidence>
<keyword evidence="2" id="KW-0472">Membrane</keyword>
<dbReference type="GO" id="GO:0004674">
    <property type="term" value="F:protein serine/threonine kinase activity"/>
    <property type="evidence" value="ECO:0007669"/>
    <property type="project" value="TreeGrafter"/>
</dbReference>
<keyword evidence="5" id="KW-1185">Reference proteome</keyword>
<dbReference type="Proteomes" id="UP000747399">
    <property type="component" value="Unassembled WGS sequence"/>
</dbReference>
<dbReference type="InterPro" id="IPR051681">
    <property type="entry name" value="Ser/Thr_Kinases-Pseudokinases"/>
</dbReference>
<evidence type="ECO:0000256" key="1">
    <source>
        <dbReference type="SAM" id="MobiDB-lite"/>
    </source>
</evidence>
<dbReference type="PROSITE" id="PS00108">
    <property type="entry name" value="PROTEIN_KINASE_ST"/>
    <property type="match status" value="1"/>
</dbReference>
<feature type="region of interest" description="Disordered" evidence="1">
    <location>
        <begin position="491"/>
        <end position="544"/>
    </location>
</feature>
<dbReference type="PANTHER" id="PTHR44329:SF214">
    <property type="entry name" value="PROTEIN KINASE DOMAIN-CONTAINING PROTEIN"/>
    <property type="match status" value="1"/>
</dbReference>
<feature type="compositionally biased region" description="Polar residues" evidence="1">
    <location>
        <begin position="460"/>
        <end position="477"/>
    </location>
</feature>
<reference evidence="4" key="1">
    <citation type="journal article" date="2021" name="Proc. Natl. Acad. Sci. U.S.A.">
        <title>Three genomes in the algal genus Volvox reveal the fate of a haploid sex-determining region after a transition to homothallism.</title>
        <authorList>
            <person name="Yamamoto K."/>
            <person name="Hamaji T."/>
            <person name="Kawai-Toyooka H."/>
            <person name="Matsuzaki R."/>
            <person name="Takahashi F."/>
            <person name="Nishimura Y."/>
            <person name="Kawachi M."/>
            <person name="Noguchi H."/>
            <person name="Minakuchi Y."/>
            <person name="Umen J.G."/>
            <person name="Toyoda A."/>
            <person name="Nozaki H."/>
        </authorList>
    </citation>
    <scope>NUCLEOTIDE SEQUENCE</scope>
    <source>
        <strain evidence="4">NIES-3780</strain>
    </source>
</reference>
<name>A0A8J4AWF1_9CHLO</name>
<protein>
    <recommendedName>
        <fullName evidence="3">Protein kinase domain-containing protein</fullName>
    </recommendedName>
</protein>
<dbReference type="PANTHER" id="PTHR44329">
    <property type="entry name" value="SERINE/THREONINE-PROTEIN KINASE TNNI3K-RELATED"/>
    <property type="match status" value="1"/>
</dbReference>
<dbReference type="Gene3D" id="1.10.510.10">
    <property type="entry name" value="Transferase(Phosphotransferase) domain 1"/>
    <property type="match status" value="1"/>
</dbReference>
<sequence>MAMDTSAVKPRHHALREKHLGPLVLQLHIFTLAALSLADANAASATTITSEAKVYSGLDFAKAVADASLSTLILMKDVVLQDGDWADIPMPLLLDRNLTIAGGPAELHEPRILNMNWVSEKIRLGNRVVLRFQSLVVSNYRLGNHNQAPGLDILSPCTPGTSAVVEVADTAGVHRVCYPPKIQEISLASVKRPASIPGNQSYHAYLTQPGCTNETSARPLERCWPHRGLYDDVAMLGADPKDYNLVQLNGYIVHLIRVVYLCELMLSEDCVANMTALGCATFTYATLNPPWRPLAQGRSPPTSQIEVAAAVVPAVQHSTATAEERPGGLSTAQKGAIIGSVVGGLAVMSLAAVLVILRRRRMRRAAGEEPPSTSGSQWRGLAPWDCIRLSVPDDPESAAIRRHLGVVHIPASNVTSSVQSADAVEAGPEAKVAANVSRAKGKTVLAAVSAGGASISVESPSVNGPSQRQPSDTGSTRDTLTAAAIDGLGLAQRPRPAAATAAAATGAAPTTSAMATHGGWSVPDDDDGSSEATGGTQRGGPHDSRLAGWMAIAAAEATAASGDSVRGVLVTPLTPHRPDVNLNLVPGRLQPQHHLRQQQEHSHEGVNANILENFTPEQAAANTVQGTGTEGPRPSAANSFTSRARGPPCTAATAEVVLLPTVRGKGSFGRVVEGMYQGQKVAVKLMNEGLAPVSISNERLLRSFTQEVEVLARCCHPNVVRLLAACVTPPSLCLVMELMDTSLEQLIQRAPGHLLPMSTVLQIAVDVARGLEYLHPTIVHRDLKPANVLVNDPLGPKQVAKLSDFGLARLHCSELRTTNPEAGTPAYMAPECFDVTVASITFHVDMYALGILLWVMLTGVQPWEGLNFMGLAFKVTYGGERPPLSAIPPDRRPHKLLRLLRSCWEADPRRRPAAAEAVKELMLVQQMTEVAALQNTTPLAPVLPQQPSQSVQSPQPQPRCMAVFGGLASCAAPQAAAAGAAAAEHGQPYFPHDAHRHSQICEQWTNEQRLCEQCLQGPRLHNERLYEQVILQLLAVGRVPRSLLLRRQSSFCSVRSHWQQQQLLLRAAGSHEAAWELCTEDFVQPSQESQQQRQQQQQQWQHQHTRTSAGRLVASLDSGWRTALSARLLEELGGSWAAAETG</sequence>
<evidence type="ECO:0000256" key="2">
    <source>
        <dbReference type="SAM" id="Phobius"/>
    </source>
</evidence>
<feature type="non-terminal residue" evidence="4">
    <location>
        <position position="1142"/>
    </location>
</feature>
<feature type="compositionally biased region" description="Low complexity" evidence="1">
    <location>
        <begin position="497"/>
        <end position="516"/>
    </location>
</feature>
<accession>A0A8J4AWF1</accession>
<keyword evidence="2" id="KW-0812">Transmembrane</keyword>
<dbReference type="SMART" id="SM00220">
    <property type="entry name" value="S_TKc"/>
    <property type="match status" value="1"/>
</dbReference>
<dbReference type="EMBL" id="BNCO01000004">
    <property type="protein sequence ID" value="GIL46604.1"/>
    <property type="molecule type" value="Genomic_DNA"/>
</dbReference>
<feature type="domain" description="Protein kinase" evidence="3">
    <location>
        <begin position="657"/>
        <end position="923"/>
    </location>
</feature>
<dbReference type="SUPFAM" id="SSF56112">
    <property type="entry name" value="Protein kinase-like (PK-like)"/>
    <property type="match status" value="1"/>
</dbReference>
<comment type="caution">
    <text evidence="4">The sequence shown here is derived from an EMBL/GenBank/DDBJ whole genome shotgun (WGS) entry which is preliminary data.</text>
</comment>
<dbReference type="AlphaFoldDB" id="A0A8J4AWF1"/>
<organism evidence="4 5">
    <name type="scientific">Volvox africanus</name>
    <dbReference type="NCBI Taxonomy" id="51714"/>
    <lineage>
        <taxon>Eukaryota</taxon>
        <taxon>Viridiplantae</taxon>
        <taxon>Chlorophyta</taxon>
        <taxon>core chlorophytes</taxon>
        <taxon>Chlorophyceae</taxon>
        <taxon>CS clade</taxon>
        <taxon>Chlamydomonadales</taxon>
        <taxon>Volvocaceae</taxon>
        <taxon>Volvox</taxon>
    </lineage>
</organism>
<dbReference type="CDD" id="cd13999">
    <property type="entry name" value="STKc_MAP3K-like"/>
    <property type="match status" value="1"/>
</dbReference>
<dbReference type="PROSITE" id="PS50011">
    <property type="entry name" value="PROTEIN_KINASE_DOM"/>
    <property type="match status" value="1"/>
</dbReference>
<gene>
    <name evidence="4" type="ORF">Vafri_3561</name>
</gene>
<keyword evidence="2" id="KW-1133">Transmembrane helix</keyword>
<feature type="region of interest" description="Disordered" evidence="1">
    <location>
        <begin position="622"/>
        <end position="646"/>
    </location>
</feature>
<dbReference type="Pfam" id="PF00069">
    <property type="entry name" value="Pkinase"/>
    <property type="match status" value="1"/>
</dbReference>
<dbReference type="InterPro" id="IPR000719">
    <property type="entry name" value="Prot_kinase_dom"/>
</dbReference>
<feature type="transmembrane region" description="Helical" evidence="2">
    <location>
        <begin position="335"/>
        <end position="357"/>
    </location>
</feature>
<evidence type="ECO:0000259" key="3">
    <source>
        <dbReference type="PROSITE" id="PS50011"/>
    </source>
</evidence>
<dbReference type="InterPro" id="IPR011009">
    <property type="entry name" value="Kinase-like_dom_sf"/>
</dbReference>
<proteinExistence type="predicted"/>
<dbReference type="InterPro" id="IPR008271">
    <property type="entry name" value="Ser/Thr_kinase_AS"/>
</dbReference>
<feature type="region of interest" description="Disordered" evidence="1">
    <location>
        <begin position="455"/>
        <end position="477"/>
    </location>
</feature>
<dbReference type="GO" id="GO:0005524">
    <property type="term" value="F:ATP binding"/>
    <property type="evidence" value="ECO:0007669"/>
    <property type="project" value="InterPro"/>
</dbReference>
<evidence type="ECO:0000313" key="4">
    <source>
        <dbReference type="EMBL" id="GIL46604.1"/>
    </source>
</evidence>
<dbReference type="Gene3D" id="3.30.200.20">
    <property type="entry name" value="Phosphorylase Kinase, domain 1"/>
    <property type="match status" value="1"/>
</dbReference>